<dbReference type="EMBL" id="VFQX01000064">
    <property type="protein sequence ID" value="KAF0972916.1"/>
    <property type="molecule type" value="Genomic_DNA"/>
</dbReference>
<accession>A0A6A5BE63</accession>
<reference evidence="1 2" key="1">
    <citation type="journal article" date="2019" name="Sci. Rep.">
        <title>Nanopore sequencing improves the draft genome of the human pathogenic amoeba Naegleria fowleri.</title>
        <authorList>
            <person name="Liechti N."/>
            <person name="Schurch N."/>
            <person name="Bruggmann R."/>
            <person name="Wittwer M."/>
        </authorList>
    </citation>
    <scope>NUCLEOTIDE SEQUENCE [LARGE SCALE GENOMIC DNA]</scope>
    <source>
        <strain evidence="1 2">ATCC 30894</strain>
    </source>
</reference>
<dbReference type="VEuPathDB" id="AmoebaDB:NF0095460"/>
<dbReference type="AlphaFoldDB" id="A0A6A5BE63"/>
<protein>
    <submittedName>
        <fullName evidence="1">Uncharacterized protein</fullName>
    </submittedName>
</protein>
<comment type="caution">
    <text evidence="1">The sequence shown here is derived from an EMBL/GenBank/DDBJ whole genome shotgun (WGS) entry which is preliminary data.</text>
</comment>
<proteinExistence type="predicted"/>
<dbReference type="GeneID" id="68115986"/>
<dbReference type="RefSeq" id="XP_044557630.1">
    <property type="nucleotide sequence ID" value="XM_044712656.1"/>
</dbReference>
<evidence type="ECO:0000313" key="2">
    <source>
        <dbReference type="Proteomes" id="UP000444721"/>
    </source>
</evidence>
<dbReference type="Proteomes" id="UP000444721">
    <property type="component" value="Unassembled WGS sequence"/>
</dbReference>
<sequence>MSLSTESSSTLPFNHNHVSLNTSMKTIHIHEWPSGYPWKALKSKKSHLSEQDYQLGAEVRRQLLHDLYHREINGLKHDPYFHFFYEPELIIRTSSESVRNQLKLHLDESNIGYVEYNYPTPESKYIDVVAHTEVMDLLDSRIYCCGENKDGIVLRNLSLFLQIFHCHSVAAIEMNRQDHFHYMERVVHTMFNPFAYTRDEEGRKLAKMAIFKSGLEGVEDALNNFDPWNLGD</sequence>
<organism evidence="1 2">
    <name type="scientific">Naegleria fowleri</name>
    <name type="common">Brain eating amoeba</name>
    <dbReference type="NCBI Taxonomy" id="5763"/>
    <lineage>
        <taxon>Eukaryota</taxon>
        <taxon>Discoba</taxon>
        <taxon>Heterolobosea</taxon>
        <taxon>Tetramitia</taxon>
        <taxon>Eutetramitia</taxon>
        <taxon>Vahlkampfiidae</taxon>
        <taxon>Naegleria</taxon>
    </lineage>
</organism>
<name>A0A6A5BE63_NAEFO</name>
<dbReference type="VEuPathDB" id="AmoebaDB:NfTy_010590"/>
<keyword evidence="2" id="KW-1185">Reference proteome</keyword>
<dbReference type="VEuPathDB" id="AmoebaDB:FDP41_008768"/>
<evidence type="ECO:0000313" key="1">
    <source>
        <dbReference type="EMBL" id="KAF0972916.1"/>
    </source>
</evidence>
<dbReference type="OrthoDB" id="10297245at2759"/>
<gene>
    <name evidence="1" type="ORF">FDP41_008768</name>
</gene>